<feature type="transmembrane region" description="Helical" evidence="5">
    <location>
        <begin position="198"/>
        <end position="217"/>
    </location>
</feature>
<dbReference type="AlphaFoldDB" id="A0A2M7RJ40"/>
<dbReference type="GO" id="GO:0005385">
    <property type="term" value="F:zinc ion transmembrane transporter activity"/>
    <property type="evidence" value="ECO:0007669"/>
    <property type="project" value="TreeGrafter"/>
</dbReference>
<dbReference type="EMBL" id="PFMD01000028">
    <property type="protein sequence ID" value="PIY96773.1"/>
    <property type="molecule type" value="Genomic_DNA"/>
</dbReference>
<dbReference type="PANTHER" id="PTHR16950:SF16">
    <property type="entry name" value="ZINC TRANSPORTER ZIP13"/>
    <property type="match status" value="1"/>
</dbReference>
<gene>
    <name evidence="6" type="ORF">COY66_02930</name>
</gene>
<evidence type="ECO:0000313" key="7">
    <source>
        <dbReference type="Proteomes" id="UP000230779"/>
    </source>
</evidence>
<dbReference type="GO" id="GO:0016020">
    <property type="term" value="C:membrane"/>
    <property type="evidence" value="ECO:0007669"/>
    <property type="project" value="UniProtKB-SubCell"/>
</dbReference>
<comment type="subcellular location">
    <subcellularLocation>
        <location evidence="1">Membrane</location>
        <topology evidence="1">Multi-pass membrane protein</topology>
    </subcellularLocation>
</comment>
<dbReference type="Proteomes" id="UP000230779">
    <property type="component" value="Unassembled WGS sequence"/>
</dbReference>
<dbReference type="PANTHER" id="PTHR16950">
    <property type="entry name" value="ZINC TRANSPORTER SLC39A7 HISTIDINE-RICH MEMBRANE PROTEIN KE4"/>
    <property type="match status" value="1"/>
</dbReference>
<proteinExistence type="predicted"/>
<evidence type="ECO:0000256" key="5">
    <source>
        <dbReference type="SAM" id="Phobius"/>
    </source>
</evidence>
<feature type="transmembrane region" description="Helical" evidence="5">
    <location>
        <begin position="229"/>
        <end position="248"/>
    </location>
</feature>
<feature type="transmembrane region" description="Helical" evidence="5">
    <location>
        <begin position="169"/>
        <end position="192"/>
    </location>
</feature>
<evidence type="ECO:0000256" key="2">
    <source>
        <dbReference type="ARBA" id="ARBA00022692"/>
    </source>
</evidence>
<organism evidence="6 7">
    <name type="scientific">Candidatus Kerfeldbacteria bacterium CG_4_10_14_0_8_um_filter_42_10</name>
    <dbReference type="NCBI Taxonomy" id="2014248"/>
    <lineage>
        <taxon>Bacteria</taxon>
        <taxon>Candidatus Kerfeldiibacteriota</taxon>
    </lineage>
</organism>
<dbReference type="GO" id="GO:0006882">
    <property type="term" value="P:intracellular zinc ion homeostasis"/>
    <property type="evidence" value="ECO:0007669"/>
    <property type="project" value="TreeGrafter"/>
</dbReference>
<feature type="transmembrane region" description="Helical" evidence="5">
    <location>
        <begin position="6"/>
        <end position="30"/>
    </location>
</feature>
<evidence type="ECO:0000256" key="1">
    <source>
        <dbReference type="ARBA" id="ARBA00004141"/>
    </source>
</evidence>
<evidence type="ECO:0000256" key="3">
    <source>
        <dbReference type="ARBA" id="ARBA00022989"/>
    </source>
</evidence>
<protein>
    <submittedName>
        <fullName evidence="6">ZIP family metal transporter</fullName>
    </submittedName>
</protein>
<feature type="transmembrane region" description="Helical" evidence="5">
    <location>
        <begin position="37"/>
        <end position="57"/>
    </location>
</feature>
<keyword evidence="2 5" id="KW-0812">Transmembrane</keyword>
<name>A0A2M7RJ40_9BACT</name>
<evidence type="ECO:0000313" key="6">
    <source>
        <dbReference type="EMBL" id="PIY96773.1"/>
    </source>
</evidence>
<comment type="caution">
    <text evidence="6">The sequence shown here is derived from an EMBL/GenBank/DDBJ whole genome shotgun (WGS) entry which is preliminary data.</text>
</comment>
<sequence>MTQVWLYTIVSVFIVSSISLIGVLTISFNLERLKKILLFLVSFAAGSLLGGAFIHLLPEAYDEIENIEMIPYLILLGIVSFFIIEKILCWRHCHIPTSEEHPHPMAINNIIGDGAHNFIDGMIIAGSYLVSFPLGLATTVAVILHEIPQEIGDFGILLHAGFSRKKALFFNYLSAFTAVIGAVLTLMIGNSITKSNEFLIPFTIGGFIYIATADLIPELVKENKLGRSILQLLSLLAGIGIMALLLLIE</sequence>
<keyword evidence="4 5" id="KW-0472">Membrane</keyword>
<dbReference type="Pfam" id="PF02535">
    <property type="entry name" value="Zip"/>
    <property type="match status" value="2"/>
</dbReference>
<keyword evidence="3 5" id="KW-1133">Transmembrane helix</keyword>
<accession>A0A2M7RJ40</accession>
<dbReference type="InterPro" id="IPR003689">
    <property type="entry name" value="ZIP"/>
</dbReference>
<evidence type="ECO:0000256" key="4">
    <source>
        <dbReference type="ARBA" id="ARBA00023136"/>
    </source>
</evidence>
<reference evidence="6 7" key="1">
    <citation type="submission" date="2017-09" db="EMBL/GenBank/DDBJ databases">
        <title>Depth-based differentiation of microbial function through sediment-hosted aquifers and enrichment of novel symbionts in the deep terrestrial subsurface.</title>
        <authorList>
            <person name="Probst A.J."/>
            <person name="Ladd B."/>
            <person name="Jarett J.K."/>
            <person name="Geller-Mcgrath D.E."/>
            <person name="Sieber C.M."/>
            <person name="Emerson J.B."/>
            <person name="Anantharaman K."/>
            <person name="Thomas B.C."/>
            <person name="Malmstrom R."/>
            <person name="Stieglmeier M."/>
            <person name="Klingl A."/>
            <person name="Woyke T."/>
            <person name="Ryan C.M."/>
            <person name="Banfield J.F."/>
        </authorList>
    </citation>
    <scope>NUCLEOTIDE SEQUENCE [LARGE SCALE GENOMIC DNA]</scope>
    <source>
        <strain evidence="6">CG_4_10_14_0_8_um_filter_42_10</strain>
    </source>
</reference>
<feature type="transmembrane region" description="Helical" evidence="5">
    <location>
        <begin position="69"/>
        <end position="88"/>
    </location>
</feature>